<accession>A0A2K3QLB2</accession>
<reference evidence="7 8" key="1">
    <citation type="submission" date="2017-08" db="EMBL/GenBank/DDBJ databases">
        <title>Harnessing the power of phylogenomics to disentangle the directionality and signatures of interkingdom host jumping in the parasitic fungal genus Tolypocladium.</title>
        <authorList>
            <person name="Quandt C.A."/>
            <person name="Patterson W."/>
            <person name="Spatafora J.W."/>
        </authorList>
    </citation>
    <scope>NUCLEOTIDE SEQUENCE [LARGE SCALE GENOMIC DNA]</scope>
    <source>
        <strain evidence="7 8">CBS 113982</strain>
    </source>
</reference>
<name>A0A2K3QLB2_9HYPO</name>
<evidence type="ECO:0000256" key="3">
    <source>
        <dbReference type="PIRSR" id="PIRSR617939-1"/>
    </source>
</evidence>
<protein>
    <recommendedName>
        <fullName evidence="1">gamma-glutamylcyclotransferase</fullName>
        <ecNumber evidence="1">4.3.2.9</ecNumber>
    </recommendedName>
</protein>
<dbReference type="STRING" id="45235.A0A2K3QLB2"/>
<dbReference type="GO" id="GO:0003839">
    <property type="term" value="F:gamma-glutamylcyclotransferase activity"/>
    <property type="evidence" value="ECO:0007669"/>
    <property type="project" value="UniProtKB-EC"/>
</dbReference>
<dbReference type="Proteomes" id="UP000236621">
    <property type="component" value="Unassembled WGS sequence"/>
</dbReference>
<evidence type="ECO:0000256" key="5">
    <source>
        <dbReference type="SAM" id="MobiDB-lite"/>
    </source>
</evidence>
<feature type="domain" description="Gamma-glutamylcyclotransferase AIG2-like" evidence="6">
    <location>
        <begin position="26"/>
        <end position="111"/>
    </location>
</feature>
<dbReference type="SUPFAM" id="SSF110857">
    <property type="entry name" value="Gamma-glutamyl cyclotransferase-like"/>
    <property type="match status" value="1"/>
</dbReference>
<dbReference type="EC" id="4.3.2.9" evidence="1"/>
<dbReference type="EMBL" id="NRSZ01000279">
    <property type="protein sequence ID" value="PNY28321.1"/>
    <property type="molecule type" value="Genomic_DNA"/>
</dbReference>
<feature type="region of interest" description="Disordered" evidence="5">
    <location>
        <begin position="1"/>
        <end position="22"/>
    </location>
</feature>
<comment type="caution">
    <text evidence="7">The sequence shown here is derived from an EMBL/GenBank/DDBJ whole genome shotgun (WGS) entry which is preliminary data.</text>
</comment>
<dbReference type="InterPro" id="IPR009288">
    <property type="entry name" value="AIG2-like_dom"/>
</dbReference>
<evidence type="ECO:0000313" key="8">
    <source>
        <dbReference type="Proteomes" id="UP000236621"/>
    </source>
</evidence>
<dbReference type="Gene3D" id="3.10.490.10">
    <property type="entry name" value="Gamma-glutamyl cyclotransferase-like"/>
    <property type="match status" value="1"/>
</dbReference>
<dbReference type="InterPro" id="IPR036568">
    <property type="entry name" value="GGCT-like_sf"/>
</dbReference>
<feature type="compositionally biased region" description="Low complexity" evidence="5">
    <location>
        <begin position="216"/>
        <end position="226"/>
    </location>
</feature>
<gene>
    <name evidence="7" type="ORF">TCAP_01756</name>
</gene>
<dbReference type="OrthoDB" id="4755094at2759"/>
<sequence length="317" mass="35491">MATTTTAAATTTGRKPGGDPRPTKYYFAYGSNLHIKQMKRRCPNSRYIGRARLADYRWQINERGYANVVESAGRWVDGLVYEIDEKDEAKLDVNEGVSKNAYGKRYMTVLLHRAHGALYRRPVSWIVNKGGPAAVCRQIKMSERSAAGPSPHRENNVLVYISFNHVQDSAPKDEYVDRLNLGIADARALGIEEDYIQNCIRPLIPEPPDGHHEHSSGQARGKAAARGVKRSSPTRTGERSPARKGQVLSRPDEQTPPRALARRIRRASSGDIRARGQASGVRPPPVPPWPVRRFRDVPIITVEEHAYISGWEWRSAI</sequence>
<dbReference type="Pfam" id="PF06094">
    <property type="entry name" value="GGACT"/>
    <property type="match status" value="1"/>
</dbReference>
<evidence type="ECO:0000256" key="4">
    <source>
        <dbReference type="PIRSR" id="PIRSR617939-2"/>
    </source>
</evidence>
<evidence type="ECO:0000313" key="7">
    <source>
        <dbReference type="EMBL" id="PNY28321.1"/>
    </source>
</evidence>
<dbReference type="PANTHER" id="PTHR12935:SF0">
    <property type="entry name" value="GAMMA-GLUTAMYLCYCLOTRANSFERASE"/>
    <property type="match status" value="1"/>
</dbReference>
<dbReference type="PANTHER" id="PTHR12935">
    <property type="entry name" value="GAMMA-GLUTAMYLCYCLOTRANSFERASE"/>
    <property type="match status" value="1"/>
</dbReference>
<proteinExistence type="predicted"/>
<dbReference type="InterPro" id="IPR013024">
    <property type="entry name" value="GGCT-like"/>
</dbReference>
<organism evidence="7 8">
    <name type="scientific">Tolypocladium capitatum</name>
    <dbReference type="NCBI Taxonomy" id="45235"/>
    <lineage>
        <taxon>Eukaryota</taxon>
        <taxon>Fungi</taxon>
        <taxon>Dikarya</taxon>
        <taxon>Ascomycota</taxon>
        <taxon>Pezizomycotina</taxon>
        <taxon>Sordariomycetes</taxon>
        <taxon>Hypocreomycetidae</taxon>
        <taxon>Hypocreales</taxon>
        <taxon>Ophiocordycipitaceae</taxon>
        <taxon>Tolypocladium</taxon>
    </lineage>
</organism>
<evidence type="ECO:0000256" key="2">
    <source>
        <dbReference type="ARBA" id="ARBA00023239"/>
    </source>
</evidence>
<keyword evidence="8" id="KW-1185">Reference proteome</keyword>
<feature type="compositionally biased region" description="Low complexity" evidence="5">
    <location>
        <begin position="1"/>
        <end position="12"/>
    </location>
</feature>
<evidence type="ECO:0000259" key="6">
    <source>
        <dbReference type="Pfam" id="PF06094"/>
    </source>
</evidence>
<feature type="region of interest" description="Disordered" evidence="5">
    <location>
        <begin position="202"/>
        <end position="285"/>
    </location>
</feature>
<dbReference type="CDD" id="cd06661">
    <property type="entry name" value="GGCT_like"/>
    <property type="match status" value="1"/>
</dbReference>
<dbReference type="AlphaFoldDB" id="A0A2K3QLB2"/>
<feature type="binding site" evidence="4">
    <location>
        <begin position="26"/>
        <end position="31"/>
    </location>
    <ligand>
        <name>substrate</name>
    </ligand>
</feature>
<feature type="active site" description="Proton acceptor" evidence="3">
    <location>
        <position position="95"/>
    </location>
</feature>
<keyword evidence="2" id="KW-0456">Lyase</keyword>
<dbReference type="InterPro" id="IPR017939">
    <property type="entry name" value="G-Glutamylcylcotransferase"/>
</dbReference>
<evidence type="ECO:0000256" key="1">
    <source>
        <dbReference type="ARBA" id="ARBA00012346"/>
    </source>
</evidence>